<protein>
    <submittedName>
        <fullName evidence="3">Uncharacterized protein</fullName>
    </submittedName>
</protein>
<evidence type="ECO:0000256" key="2">
    <source>
        <dbReference type="SAM" id="Phobius"/>
    </source>
</evidence>
<keyword evidence="4" id="KW-1185">Reference proteome</keyword>
<feature type="region of interest" description="Disordered" evidence="1">
    <location>
        <begin position="1"/>
        <end position="57"/>
    </location>
</feature>
<evidence type="ECO:0000313" key="3">
    <source>
        <dbReference type="EMBL" id="KAG6471624.1"/>
    </source>
</evidence>
<feature type="transmembrane region" description="Helical" evidence="2">
    <location>
        <begin position="125"/>
        <end position="142"/>
    </location>
</feature>
<dbReference type="EMBL" id="JACMSC010000020">
    <property type="protein sequence ID" value="KAG6471624.1"/>
    <property type="molecule type" value="Genomic_DNA"/>
</dbReference>
<keyword evidence="2" id="KW-0812">Transmembrane</keyword>
<keyword evidence="2" id="KW-1133">Transmembrane helix</keyword>
<organism evidence="3 4">
    <name type="scientific">Zingiber officinale</name>
    <name type="common">Ginger</name>
    <name type="synonym">Amomum zingiber</name>
    <dbReference type="NCBI Taxonomy" id="94328"/>
    <lineage>
        <taxon>Eukaryota</taxon>
        <taxon>Viridiplantae</taxon>
        <taxon>Streptophyta</taxon>
        <taxon>Embryophyta</taxon>
        <taxon>Tracheophyta</taxon>
        <taxon>Spermatophyta</taxon>
        <taxon>Magnoliopsida</taxon>
        <taxon>Liliopsida</taxon>
        <taxon>Zingiberales</taxon>
        <taxon>Zingiberaceae</taxon>
        <taxon>Zingiber</taxon>
    </lineage>
</organism>
<evidence type="ECO:0000313" key="4">
    <source>
        <dbReference type="Proteomes" id="UP000734854"/>
    </source>
</evidence>
<feature type="compositionally biased region" description="Basic and acidic residues" evidence="1">
    <location>
        <begin position="1"/>
        <end position="10"/>
    </location>
</feature>
<sequence length="153" mass="17525">MVTRLKDTRKTAIRRRVTRRRDTPLPATRNRGTRSRGTRHKDTLSPTLSHRPSSSRAVALPSWRDASIKAYLSAISPRNTRSASKLAGPPPPTLPGADLDQIPVVPRRKRWLGCRWGMRAIVRRVVWPRFVAVVFWMLAFDLESEVVSQFQFE</sequence>
<proteinExistence type="predicted"/>
<name>A0A8J5CD75_ZINOF</name>
<dbReference type="Proteomes" id="UP000734854">
    <property type="component" value="Unassembled WGS sequence"/>
</dbReference>
<reference evidence="3 4" key="1">
    <citation type="submission" date="2020-08" db="EMBL/GenBank/DDBJ databases">
        <title>Plant Genome Project.</title>
        <authorList>
            <person name="Zhang R.-G."/>
        </authorList>
    </citation>
    <scope>NUCLEOTIDE SEQUENCE [LARGE SCALE GENOMIC DNA]</scope>
    <source>
        <tissue evidence="3">Rhizome</tissue>
    </source>
</reference>
<evidence type="ECO:0000256" key="1">
    <source>
        <dbReference type="SAM" id="MobiDB-lite"/>
    </source>
</evidence>
<dbReference type="AlphaFoldDB" id="A0A8J5CD75"/>
<accession>A0A8J5CD75</accession>
<keyword evidence="2" id="KW-0472">Membrane</keyword>
<feature type="region of interest" description="Disordered" evidence="1">
    <location>
        <begin position="77"/>
        <end position="100"/>
    </location>
</feature>
<comment type="caution">
    <text evidence="3">The sequence shown here is derived from an EMBL/GenBank/DDBJ whole genome shotgun (WGS) entry which is preliminary data.</text>
</comment>
<gene>
    <name evidence="3" type="ORF">ZIOFF_069068</name>
</gene>
<feature type="compositionally biased region" description="Polar residues" evidence="1">
    <location>
        <begin position="44"/>
        <end position="56"/>
    </location>
</feature>